<dbReference type="InterPro" id="IPR031325">
    <property type="entry name" value="RHS_repeat"/>
</dbReference>
<dbReference type="NCBIfam" id="TIGR01643">
    <property type="entry name" value="YD_repeat_2x"/>
    <property type="match status" value="1"/>
</dbReference>
<dbReference type="InterPro" id="IPR006530">
    <property type="entry name" value="YD"/>
</dbReference>
<dbReference type="RefSeq" id="WP_303463438.1">
    <property type="nucleotide sequence ID" value="NZ_JAUOPZ010000002.1"/>
</dbReference>
<evidence type="ECO:0000256" key="1">
    <source>
        <dbReference type="SAM" id="SignalP"/>
    </source>
</evidence>
<dbReference type="Gene3D" id="2.180.10.10">
    <property type="entry name" value="RHS repeat-associated core"/>
    <property type="match status" value="1"/>
</dbReference>
<dbReference type="EMBL" id="JAUOQI010000003">
    <property type="protein sequence ID" value="MDO6576855.1"/>
    <property type="molecule type" value="Genomic_DNA"/>
</dbReference>
<sequence>MKIKVLAFLLPLLFGTVSLPAVASYVKGHIDSPSSDYENFKIRGWACQTGRNVSINTHIYLNGQAGSGSIYRSLMASNNSEQGVANACSNSLKKNRFSLTVPLADVYKHRNKSIYIHGISSIGSGNKLLTNSGKYKFPNVPTSKVVGHIDSFSKSGNDYYVRGWACQKYYKKSISVHVYAGGKAGGGGSHIASGKADLSSGSSIANACGTSASAYKFNVKIPSSSIANHPWAALYVHGISLVNTGNSSLGNSGNFKIPGGAANIIYRYDALGRLVEVRDSINSNLTYEYDAAGNRKQVVQK</sequence>
<reference evidence="2" key="1">
    <citation type="submission" date="2023-07" db="EMBL/GenBank/DDBJ databases">
        <title>Genome content predicts the carbon catabolic preferences of heterotrophic bacteria.</title>
        <authorList>
            <person name="Gralka M."/>
        </authorList>
    </citation>
    <scope>NUCLEOTIDE SEQUENCE</scope>
    <source>
        <strain evidence="2">F2M12</strain>
    </source>
</reference>
<proteinExistence type="predicted"/>
<name>A0AAW7Z1D4_9ALTE</name>
<gene>
    <name evidence="2" type="ORF">Q4527_05595</name>
</gene>
<protein>
    <submittedName>
        <fullName evidence="2">RHS repeat domain-containing protein</fullName>
    </submittedName>
</protein>
<feature type="chain" id="PRO_5043633826" evidence="1">
    <location>
        <begin position="24"/>
        <end position="301"/>
    </location>
</feature>
<dbReference type="Proteomes" id="UP001170717">
    <property type="component" value="Unassembled WGS sequence"/>
</dbReference>
<organism evidence="2 3">
    <name type="scientific">Alteromonas stellipolaris</name>
    <dbReference type="NCBI Taxonomy" id="233316"/>
    <lineage>
        <taxon>Bacteria</taxon>
        <taxon>Pseudomonadati</taxon>
        <taxon>Pseudomonadota</taxon>
        <taxon>Gammaproteobacteria</taxon>
        <taxon>Alteromonadales</taxon>
        <taxon>Alteromonadaceae</taxon>
        <taxon>Alteromonas/Salinimonas group</taxon>
        <taxon>Alteromonas</taxon>
    </lineage>
</organism>
<evidence type="ECO:0000313" key="3">
    <source>
        <dbReference type="Proteomes" id="UP001170717"/>
    </source>
</evidence>
<dbReference type="AlphaFoldDB" id="A0AAW7Z1D4"/>
<accession>A0AAW7Z1D4</accession>
<evidence type="ECO:0000313" key="2">
    <source>
        <dbReference type="EMBL" id="MDO6576855.1"/>
    </source>
</evidence>
<dbReference type="Pfam" id="PF05593">
    <property type="entry name" value="RHS_repeat"/>
    <property type="match status" value="1"/>
</dbReference>
<comment type="caution">
    <text evidence="2">The sequence shown here is derived from an EMBL/GenBank/DDBJ whole genome shotgun (WGS) entry which is preliminary data.</text>
</comment>
<feature type="signal peptide" evidence="1">
    <location>
        <begin position="1"/>
        <end position="23"/>
    </location>
</feature>
<keyword evidence="1" id="KW-0732">Signal</keyword>